<dbReference type="Proteomes" id="UP000199031">
    <property type="component" value="Unassembled WGS sequence"/>
</dbReference>
<dbReference type="STRING" id="1465490.SAMN05444277_11544"/>
<accession>A0A1I5Z016</accession>
<gene>
    <name evidence="2" type="ORF">SAMN05444277_11544</name>
</gene>
<keyword evidence="3" id="KW-1185">Reference proteome</keyword>
<feature type="transmembrane region" description="Helical" evidence="1">
    <location>
        <begin position="18"/>
        <end position="39"/>
    </location>
</feature>
<keyword evidence="1" id="KW-1133">Transmembrane helix</keyword>
<evidence type="ECO:0000256" key="1">
    <source>
        <dbReference type="SAM" id="Phobius"/>
    </source>
</evidence>
<feature type="transmembrane region" description="Helical" evidence="1">
    <location>
        <begin position="233"/>
        <end position="252"/>
    </location>
</feature>
<dbReference type="PANTHER" id="PTHR37305:SF1">
    <property type="entry name" value="MEMBRANE PROTEIN"/>
    <property type="match status" value="1"/>
</dbReference>
<dbReference type="AlphaFoldDB" id="A0A1I5Z016"/>
<feature type="transmembrane region" description="Helical" evidence="1">
    <location>
        <begin position="59"/>
        <end position="84"/>
    </location>
</feature>
<organism evidence="2 3">
    <name type="scientific">Parafilimonas terrae</name>
    <dbReference type="NCBI Taxonomy" id="1465490"/>
    <lineage>
        <taxon>Bacteria</taxon>
        <taxon>Pseudomonadati</taxon>
        <taxon>Bacteroidota</taxon>
        <taxon>Chitinophagia</taxon>
        <taxon>Chitinophagales</taxon>
        <taxon>Chitinophagaceae</taxon>
        <taxon>Parafilimonas</taxon>
    </lineage>
</organism>
<feature type="transmembrane region" description="Helical" evidence="1">
    <location>
        <begin position="146"/>
        <end position="166"/>
    </location>
</feature>
<proteinExistence type="predicted"/>
<dbReference type="OrthoDB" id="1452202at2"/>
<dbReference type="PANTHER" id="PTHR37305">
    <property type="entry name" value="INTEGRAL MEMBRANE PROTEIN-RELATED"/>
    <property type="match status" value="1"/>
</dbReference>
<feature type="transmembrane region" description="Helical" evidence="1">
    <location>
        <begin position="173"/>
        <end position="193"/>
    </location>
</feature>
<protein>
    <submittedName>
        <fullName evidence="2">ABC-2 family transporter protein</fullName>
    </submittedName>
</protein>
<evidence type="ECO:0000313" key="3">
    <source>
        <dbReference type="Proteomes" id="UP000199031"/>
    </source>
</evidence>
<name>A0A1I5Z016_9BACT</name>
<reference evidence="2 3" key="1">
    <citation type="submission" date="2016-10" db="EMBL/GenBank/DDBJ databases">
        <authorList>
            <person name="de Groot N.N."/>
        </authorList>
    </citation>
    <scope>NUCLEOTIDE SEQUENCE [LARGE SCALE GENOMIC DNA]</scope>
    <source>
        <strain evidence="2 3">DSM 28286</strain>
    </source>
</reference>
<keyword evidence="1" id="KW-0472">Membrane</keyword>
<sequence length="259" mass="29820">MAHLLKLEWLKVKNYRAFWIFLALYVISLYGINQIAFNVQGEIKKNNMPVTIFPYDFPSVYQTIAWVSSWLLYFPGMLMILVITNEYNFKTHRQNIIDGLTRQQFILAKIFFGLIIAIITTACCFLIAVYFGSSFSKTFSFNGIEYIGYSFIQTLCYLFTAMILAVLMRRSGLAMAVFFLYGLVFEQLIGGLIDFKIIGDGTVRYYFPLQASDTLIPVTFGSKIIYNNAPSATILFVICLVYIGLFLFLSFYKFQEDDL</sequence>
<feature type="transmembrane region" description="Helical" evidence="1">
    <location>
        <begin position="105"/>
        <end position="131"/>
    </location>
</feature>
<dbReference type="RefSeq" id="WP_090662458.1">
    <property type="nucleotide sequence ID" value="NZ_FOXQ01000015.1"/>
</dbReference>
<dbReference type="Pfam" id="PF12730">
    <property type="entry name" value="ABC2_membrane_4"/>
    <property type="match status" value="1"/>
</dbReference>
<keyword evidence="1" id="KW-0812">Transmembrane</keyword>
<dbReference type="EMBL" id="FOXQ01000015">
    <property type="protein sequence ID" value="SFQ49878.1"/>
    <property type="molecule type" value="Genomic_DNA"/>
</dbReference>
<evidence type="ECO:0000313" key="2">
    <source>
        <dbReference type="EMBL" id="SFQ49878.1"/>
    </source>
</evidence>